<proteinExistence type="predicted"/>
<name>A0A0A9GMA4_ARUDO</name>
<dbReference type="AlphaFoldDB" id="A0A0A9GMA4"/>
<evidence type="ECO:0000256" key="1">
    <source>
        <dbReference type="SAM" id="MobiDB-lite"/>
    </source>
</evidence>
<dbReference type="EMBL" id="GBRH01174235">
    <property type="protein sequence ID" value="JAE23661.1"/>
    <property type="molecule type" value="Transcribed_RNA"/>
</dbReference>
<accession>A0A0A9GMA4</accession>
<evidence type="ECO:0000313" key="2">
    <source>
        <dbReference type="EMBL" id="JAE23661.1"/>
    </source>
</evidence>
<reference evidence="2" key="2">
    <citation type="journal article" date="2015" name="Data Brief">
        <title>Shoot transcriptome of the giant reed, Arundo donax.</title>
        <authorList>
            <person name="Barrero R.A."/>
            <person name="Guerrero F.D."/>
            <person name="Moolhuijzen P."/>
            <person name="Goolsby J.A."/>
            <person name="Tidwell J."/>
            <person name="Bellgard S.E."/>
            <person name="Bellgard M.I."/>
        </authorList>
    </citation>
    <scope>NUCLEOTIDE SEQUENCE</scope>
    <source>
        <tissue evidence="2">Shoot tissue taken approximately 20 cm above the soil surface</tissue>
    </source>
</reference>
<organism evidence="2">
    <name type="scientific">Arundo donax</name>
    <name type="common">Giant reed</name>
    <name type="synonym">Donax arundinaceus</name>
    <dbReference type="NCBI Taxonomy" id="35708"/>
    <lineage>
        <taxon>Eukaryota</taxon>
        <taxon>Viridiplantae</taxon>
        <taxon>Streptophyta</taxon>
        <taxon>Embryophyta</taxon>
        <taxon>Tracheophyta</taxon>
        <taxon>Spermatophyta</taxon>
        <taxon>Magnoliopsida</taxon>
        <taxon>Liliopsida</taxon>
        <taxon>Poales</taxon>
        <taxon>Poaceae</taxon>
        <taxon>PACMAD clade</taxon>
        <taxon>Arundinoideae</taxon>
        <taxon>Arundineae</taxon>
        <taxon>Arundo</taxon>
    </lineage>
</organism>
<sequence>MHPFRPILSSSFPFSQRPKKKNPSFDLQITYLPRLISPFSCLCSVLGLAGSPGL</sequence>
<protein>
    <submittedName>
        <fullName evidence="2">Uncharacterized protein</fullName>
    </submittedName>
</protein>
<feature type="region of interest" description="Disordered" evidence="1">
    <location>
        <begin position="1"/>
        <end position="21"/>
    </location>
</feature>
<reference evidence="2" key="1">
    <citation type="submission" date="2014-09" db="EMBL/GenBank/DDBJ databases">
        <authorList>
            <person name="Magalhaes I.L.F."/>
            <person name="Oliveira U."/>
            <person name="Santos F.R."/>
            <person name="Vidigal T.H.D.A."/>
            <person name="Brescovit A.D."/>
            <person name="Santos A.J."/>
        </authorList>
    </citation>
    <scope>NUCLEOTIDE SEQUENCE</scope>
    <source>
        <tissue evidence="2">Shoot tissue taken approximately 20 cm above the soil surface</tissue>
    </source>
</reference>